<dbReference type="GO" id="GO:0007188">
    <property type="term" value="P:adenylate cyclase-modulating G protein-coupled receptor signaling pathway"/>
    <property type="evidence" value="ECO:0007669"/>
    <property type="project" value="TreeGrafter"/>
</dbReference>
<evidence type="ECO:0000256" key="5">
    <source>
        <dbReference type="ARBA" id="ARBA00022989"/>
    </source>
</evidence>
<dbReference type="SUPFAM" id="SSF111418">
    <property type="entry name" value="Hormone receptor domain"/>
    <property type="match status" value="1"/>
</dbReference>
<dbReference type="Pfam" id="PF00002">
    <property type="entry name" value="7tm_2"/>
    <property type="match status" value="1"/>
</dbReference>
<dbReference type="PRINTS" id="PR00249">
    <property type="entry name" value="GPCRSECRETIN"/>
</dbReference>
<dbReference type="InterPro" id="IPR050332">
    <property type="entry name" value="GPCR_2"/>
</dbReference>
<feature type="transmembrane region" description="Helical" evidence="12">
    <location>
        <begin position="448"/>
        <end position="466"/>
    </location>
</feature>
<keyword evidence="7 12" id="KW-0472">Membrane</keyword>
<feature type="region of interest" description="Disordered" evidence="11">
    <location>
        <begin position="136"/>
        <end position="156"/>
    </location>
</feature>
<dbReference type="PANTHER" id="PTHR45620">
    <property type="entry name" value="PDF RECEPTOR-LIKE PROTEIN-RELATED"/>
    <property type="match status" value="1"/>
</dbReference>
<keyword evidence="10" id="KW-0807">Transducer</keyword>
<evidence type="ECO:0000256" key="4">
    <source>
        <dbReference type="ARBA" id="ARBA00022692"/>
    </source>
</evidence>
<comment type="subcellular location">
    <subcellularLocation>
        <location evidence="1">Cell membrane</location>
        <topology evidence="1">Multi-pass membrane protein</topology>
    </subcellularLocation>
</comment>
<feature type="domain" description="G-protein coupled receptors family 2 profile 2" evidence="14">
    <location>
        <begin position="295"/>
        <end position="469"/>
    </location>
</feature>
<dbReference type="PROSITE" id="PS50261">
    <property type="entry name" value="G_PROTEIN_RECEP_F2_4"/>
    <property type="match status" value="1"/>
</dbReference>
<evidence type="ECO:0000256" key="8">
    <source>
        <dbReference type="ARBA" id="ARBA00023170"/>
    </source>
</evidence>
<dbReference type="Gene3D" id="1.20.1070.10">
    <property type="entry name" value="Rhodopsin 7-helix transmembrane proteins"/>
    <property type="match status" value="1"/>
</dbReference>
<comment type="similarity">
    <text evidence="2">Belongs to the G-protein coupled receptor 2 family.</text>
</comment>
<accession>A0AAD9IX54</accession>
<dbReference type="Proteomes" id="UP001208570">
    <property type="component" value="Unassembled WGS sequence"/>
</dbReference>
<dbReference type="InterPro" id="IPR001879">
    <property type="entry name" value="GPCR_2_extracellular_dom"/>
</dbReference>
<keyword evidence="3" id="KW-1003">Cell membrane</keyword>
<dbReference type="InterPro" id="IPR017983">
    <property type="entry name" value="GPCR_2_secretin-like_CS"/>
</dbReference>
<dbReference type="InterPro" id="IPR017981">
    <property type="entry name" value="GPCR_2-like_7TM"/>
</dbReference>
<evidence type="ECO:0000256" key="12">
    <source>
        <dbReference type="SAM" id="Phobius"/>
    </source>
</evidence>
<feature type="domain" description="G-protein coupled receptors family 2 profile 1" evidence="13">
    <location>
        <begin position="193"/>
        <end position="263"/>
    </location>
</feature>
<evidence type="ECO:0000256" key="10">
    <source>
        <dbReference type="ARBA" id="ARBA00023224"/>
    </source>
</evidence>
<evidence type="ECO:0000259" key="14">
    <source>
        <dbReference type="PROSITE" id="PS50261"/>
    </source>
</evidence>
<comment type="caution">
    <text evidence="15">The sequence shown here is derived from an EMBL/GenBank/DDBJ whole genome shotgun (WGS) entry which is preliminary data.</text>
</comment>
<dbReference type="PROSITE" id="PS00649">
    <property type="entry name" value="G_PROTEIN_RECEP_F2_1"/>
    <property type="match status" value="1"/>
</dbReference>
<feature type="transmembrane region" description="Helical" evidence="12">
    <location>
        <begin position="416"/>
        <end position="436"/>
    </location>
</feature>
<keyword evidence="6" id="KW-0297">G-protein coupled receptor</keyword>
<proteinExistence type="inferred from homology"/>
<dbReference type="PANTHER" id="PTHR45620:SF40">
    <property type="entry name" value="CORTICOTROPIN-RELEASING FACTOR RECEPTOR 2-LIKE ISOFORM X1"/>
    <property type="match status" value="1"/>
</dbReference>
<evidence type="ECO:0000259" key="13">
    <source>
        <dbReference type="PROSITE" id="PS50227"/>
    </source>
</evidence>
<evidence type="ECO:0000313" key="15">
    <source>
        <dbReference type="EMBL" id="KAK2141710.1"/>
    </source>
</evidence>
<keyword evidence="8" id="KW-0675">Receptor</keyword>
<dbReference type="PROSITE" id="PS50227">
    <property type="entry name" value="G_PROTEIN_RECEP_F2_3"/>
    <property type="match status" value="1"/>
</dbReference>
<dbReference type="GO" id="GO:0008528">
    <property type="term" value="F:G protein-coupled peptide receptor activity"/>
    <property type="evidence" value="ECO:0007669"/>
    <property type="project" value="TreeGrafter"/>
</dbReference>
<keyword evidence="4 12" id="KW-0812">Transmembrane</keyword>
<evidence type="ECO:0000256" key="7">
    <source>
        <dbReference type="ARBA" id="ARBA00023136"/>
    </source>
</evidence>
<evidence type="ECO:0000256" key="2">
    <source>
        <dbReference type="ARBA" id="ARBA00005314"/>
    </source>
</evidence>
<reference evidence="15" key="1">
    <citation type="journal article" date="2023" name="Mol. Biol. Evol.">
        <title>Third-Generation Sequencing Reveals the Adaptive Role of the Epigenome in Three Deep-Sea Polychaetes.</title>
        <authorList>
            <person name="Perez M."/>
            <person name="Aroh O."/>
            <person name="Sun Y."/>
            <person name="Lan Y."/>
            <person name="Juniper S.K."/>
            <person name="Young C.R."/>
            <person name="Angers B."/>
            <person name="Qian P.Y."/>
        </authorList>
    </citation>
    <scope>NUCLEOTIDE SEQUENCE</scope>
    <source>
        <strain evidence="15">P08H-3</strain>
    </source>
</reference>
<name>A0AAD9IX54_9ANNE</name>
<dbReference type="SMART" id="SM00008">
    <property type="entry name" value="HormR"/>
    <property type="match status" value="1"/>
</dbReference>
<keyword evidence="16" id="KW-1185">Reference proteome</keyword>
<evidence type="ECO:0000256" key="11">
    <source>
        <dbReference type="SAM" id="MobiDB-lite"/>
    </source>
</evidence>
<evidence type="ECO:0000313" key="16">
    <source>
        <dbReference type="Proteomes" id="UP001208570"/>
    </source>
</evidence>
<keyword evidence="5 12" id="KW-1133">Transmembrane helix</keyword>
<dbReference type="InterPro" id="IPR036445">
    <property type="entry name" value="GPCR_2_extracell_dom_sf"/>
</dbReference>
<dbReference type="InterPro" id="IPR000832">
    <property type="entry name" value="GPCR_2_secretin-like"/>
</dbReference>
<dbReference type="GO" id="GO:0005886">
    <property type="term" value="C:plasma membrane"/>
    <property type="evidence" value="ECO:0007669"/>
    <property type="project" value="UniProtKB-SubCell"/>
</dbReference>
<protein>
    <submittedName>
        <fullName evidence="15">Uncharacterized protein</fullName>
    </submittedName>
</protein>
<dbReference type="Gene3D" id="4.10.1240.10">
    <property type="entry name" value="GPCR, family 2, extracellular hormone receptor domain"/>
    <property type="match status" value="1"/>
</dbReference>
<evidence type="ECO:0000256" key="3">
    <source>
        <dbReference type="ARBA" id="ARBA00022475"/>
    </source>
</evidence>
<evidence type="ECO:0000256" key="9">
    <source>
        <dbReference type="ARBA" id="ARBA00023180"/>
    </source>
</evidence>
<dbReference type="GO" id="GO:0007166">
    <property type="term" value="P:cell surface receptor signaling pathway"/>
    <property type="evidence" value="ECO:0007669"/>
    <property type="project" value="InterPro"/>
</dbReference>
<organism evidence="15 16">
    <name type="scientific">Paralvinella palmiformis</name>
    <dbReference type="NCBI Taxonomy" id="53620"/>
    <lineage>
        <taxon>Eukaryota</taxon>
        <taxon>Metazoa</taxon>
        <taxon>Spiralia</taxon>
        <taxon>Lophotrochozoa</taxon>
        <taxon>Annelida</taxon>
        <taxon>Polychaeta</taxon>
        <taxon>Sedentaria</taxon>
        <taxon>Canalipalpata</taxon>
        <taxon>Terebellida</taxon>
        <taxon>Terebelliformia</taxon>
        <taxon>Alvinellidae</taxon>
        <taxon>Paralvinella</taxon>
    </lineage>
</organism>
<feature type="transmembrane region" description="Helical" evidence="12">
    <location>
        <begin position="298"/>
        <end position="322"/>
    </location>
</feature>
<dbReference type="EMBL" id="JAODUP010001054">
    <property type="protein sequence ID" value="KAK2141710.1"/>
    <property type="molecule type" value="Genomic_DNA"/>
</dbReference>
<keyword evidence="9" id="KW-0325">Glycoprotein</keyword>
<gene>
    <name evidence="15" type="ORF">LSH36_1054g00006</name>
</gene>
<dbReference type="AlphaFoldDB" id="A0AAD9IX54"/>
<dbReference type="Pfam" id="PF02793">
    <property type="entry name" value="HRM"/>
    <property type="match status" value="1"/>
</dbReference>
<sequence>MIQIGGARCLLQPRDFPESFHNYLDRWRLAFVIISMTGVRCPSVIRRIGISVDHLGLLLWREEFLYFSTGLPTFTFTAPIRIKRWIGDFNVTEAGGYVSVPDFLPFGDCIRSLRATPSGSPTLPSVYTTKEIERLRGSPPTTANTRSSSDHLRQPSPIIGFLRNRDLQPNKFTDFHKHRDYIRRLFLHCASTYCNATWDGYRCWPATKPNTTVFQKCPNTSKIKVNDSGDILFLEAVAHRTCLASGEWLHGPWTNYTLCLVNIIYGLIDPEDRFFLYLPYDEEVDIQNYWKAVILRDIYFYGSILSFILLTLTLLIFTYFKLPMTSGLERMRLIRSRGDITRQGSGYLPPRTPRRKVILVHLRNASVYKRLYSAGRSSAREYMKVPVLLSPASYVTDHVTGAVQMPDWLCKLLTSILYYSLVANIFWMFVEGLFLHNRVAVSVFNTEAPFRIFYVIGWGEYCYLLLMGF</sequence>
<evidence type="ECO:0000256" key="6">
    <source>
        <dbReference type="ARBA" id="ARBA00023040"/>
    </source>
</evidence>
<evidence type="ECO:0000256" key="1">
    <source>
        <dbReference type="ARBA" id="ARBA00004651"/>
    </source>
</evidence>